<sequence length="72" mass="7917">MDTTGTTEAGNEDGADKSKMEKVRSTLTSGWTMSSYSSSDLVLLLSRTIGKLTTRRRNSDADEGKLLRKCKE</sequence>
<evidence type="ECO:0000313" key="3">
    <source>
        <dbReference type="Proteomes" id="UP000735302"/>
    </source>
</evidence>
<evidence type="ECO:0000313" key="2">
    <source>
        <dbReference type="EMBL" id="GFN99144.1"/>
    </source>
</evidence>
<evidence type="ECO:0000256" key="1">
    <source>
        <dbReference type="SAM" id="MobiDB-lite"/>
    </source>
</evidence>
<gene>
    <name evidence="2" type="ORF">PoB_002565000</name>
</gene>
<comment type="caution">
    <text evidence="2">The sequence shown here is derived from an EMBL/GenBank/DDBJ whole genome shotgun (WGS) entry which is preliminary data.</text>
</comment>
<dbReference type="Proteomes" id="UP000735302">
    <property type="component" value="Unassembled WGS sequence"/>
</dbReference>
<name>A0AAV3ZWY6_9GAST</name>
<organism evidence="2 3">
    <name type="scientific">Plakobranchus ocellatus</name>
    <dbReference type="NCBI Taxonomy" id="259542"/>
    <lineage>
        <taxon>Eukaryota</taxon>
        <taxon>Metazoa</taxon>
        <taxon>Spiralia</taxon>
        <taxon>Lophotrochozoa</taxon>
        <taxon>Mollusca</taxon>
        <taxon>Gastropoda</taxon>
        <taxon>Heterobranchia</taxon>
        <taxon>Euthyneura</taxon>
        <taxon>Panpulmonata</taxon>
        <taxon>Sacoglossa</taxon>
        <taxon>Placobranchoidea</taxon>
        <taxon>Plakobranchidae</taxon>
        <taxon>Plakobranchus</taxon>
    </lineage>
</organism>
<reference evidence="2 3" key="1">
    <citation type="journal article" date="2021" name="Elife">
        <title>Chloroplast acquisition without the gene transfer in kleptoplastic sea slugs, Plakobranchus ocellatus.</title>
        <authorList>
            <person name="Maeda T."/>
            <person name="Takahashi S."/>
            <person name="Yoshida T."/>
            <person name="Shimamura S."/>
            <person name="Takaki Y."/>
            <person name="Nagai Y."/>
            <person name="Toyoda A."/>
            <person name="Suzuki Y."/>
            <person name="Arimoto A."/>
            <person name="Ishii H."/>
            <person name="Satoh N."/>
            <person name="Nishiyama T."/>
            <person name="Hasebe M."/>
            <person name="Maruyama T."/>
            <person name="Minagawa J."/>
            <person name="Obokata J."/>
            <person name="Shigenobu S."/>
        </authorList>
    </citation>
    <scope>NUCLEOTIDE SEQUENCE [LARGE SCALE GENOMIC DNA]</scope>
</reference>
<keyword evidence="3" id="KW-1185">Reference proteome</keyword>
<accession>A0AAV3ZWY6</accession>
<proteinExistence type="predicted"/>
<feature type="region of interest" description="Disordered" evidence="1">
    <location>
        <begin position="1"/>
        <end position="21"/>
    </location>
</feature>
<protein>
    <submittedName>
        <fullName evidence="2">Uncharacterized protein</fullName>
    </submittedName>
</protein>
<dbReference type="EMBL" id="BLXT01002947">
    <property type="protein sequence ID" value="GFN99144.1"/>
    <property type="molecule type" value="Genomic_DNA"/>
</dbReference>
<dbReference type="AlphaFoldDB" id="A0AAV3ZWY6"/>